<dbReference type="InterPro" id="IPR016181">
    <property type="entry name" value="Acyl_CoA_acyltransferase"/>
</dbReference>
<reference evidence="2 3" key="1">
    <citation type="submission" date="2018-04" db="EMBL/GenBank/DDBJ databases">
        <title>Genomic Encyclopedia of Type Strains, Phase IV (KMG-IV): sequencing the most valuable type-strain genomes for metagenomic binning, comparative biology and taxonomic classification.</title>
        <authorList>
            <person name="Goeker M."/>
        </authorList>
    </citation>
    <scope>NUCLEOTIDE SEQUENCE [LARGE SCALE GENOMIC DNA]</scope>
    <source>
        <strain evidence="2 3">DSM 7138</strain>
    </source>
</reference>
<dbReference type="EMBL" id="PZZZ01000018">
    <property type="protein sequence ID" value="PTM86333.1"/>
    <property type="molecule type" value="Genomic_DNA"/>
</dbReference>
<evidence type="ECO:0000313" key="2">
    <source>
        <dbReference type="EMBL" id="PTM86333.1"/>
    </source>
</evidence>
<dbReference type="InterPro" id="IPR000182">
    <property type="entry name" value="GNAT_dom"/>
</dbReference>
<dbReference type="CDD" id="cd04301">
    <property type="entry name" value="NAT_SF"/>
    <property type="match status" value="1"/>
</dbReference>
<dbReference type="Proteomes" id="UP000241247">
    <property type="component" value="Unassembled WGS sequence"/>
</dbReference>
<dbReference type="SUPFAM" id="SSF55729">
    <property type="entry name" value="Acyl-CoA N-acyltransferases (Nat)"/>
    <property type="match status" value="1"/>
</dbReference>
<sequence>MRTMSSLTWLASSSPFEAKEVRRLTLGVESTSGLAWGNQGETLLPPLNTGKLRSSSMPNITGSPAVVDYDLGNLRYKTCFSKHADATEALDFAVTLAGADSSETTGPSLAVLRGFLVQPGHLPERQDAWYLDLFDRPSQHAMMAFHILADDANLVRRALENDELFEALGSVACIERLWVHSDLRGRKIALRLLREAQHVLSRKGLLAIIKAHPDGTPSTSDTLRLAAYYQSEISLRLRSVCEEKYPGWLVGAWETPKADPGDKPFP</sequence>
<proteinExistence type="predicted"/>
<evidence type="ECO:0000313" key="3">
    <source>
        <dbReference type="Proteomes" id="UP000241247"/>
    </source>
</evidence>
<dbReference type="Pfam" id="PF00583">
    <property type="entry name" value="Acetyltransf_1"/>
    <property type="match status" value="1"/>
</dbReference>
<dbReference type="AlphaFoldDB" id="A0A2T5AHX7"/>
<name>A0A2T5AHX7_MYCDI</name>
<keyword evidence="3" id="KW-1185">Reference proteome</keyword>
<dbReference type="GO" id="GO:0016747">
    <property type="term" value="F:acyltransferase activity, transferring groups other than amino-acyl groups"/>
    <property type="evidence" value="ECO:0007669"/>
    <property type="project" value="InterPro"/>
</dbReference>
<gene>
    <name evidence="2" type="ORF">C7449_1186</name>
</gene>
<organism evidence="2 3">
    <name type="scientific">Mycoplana dimorpha</name>
    <dbReference type="NCBI Taxonomy" id="28320"/>
    <lineage>
        <taxon>Bacteria</taxon>
        <taxon>Pseudomonadati</taxon>
        <taxon>Pseudomonadota</taxon>
        <taxon>Alphaproteobacteria</taxon>
        <taxon>Hyphomicrobiales</taxon>
        <taxon>Rhizobiaceae</taxon>
        <taxon>Mycoplana</taxon>
    </lineage>
</organism>
<accession>A0A2T5AHX7</accession>
<evidence type="ECO:0000259" key="1">
    <source>
        <dbReference type="Pfam" id="PF00583"/>
    </source>
</evidence>
<protein>
    <recommendedName>
        <fullName evidence="1">N-acetyltransferase domain-containing protein</fullName>
    </recommendedName>
</protein>
<feature type="domain" description="N-acetyltransferase" evidence="1">
    <location>
        <begin position="148"/>
        <end position="212"/>
    </location>
</feature>
<comment type="caution">
    <text evidence="2">The sequence shown here is derived from an EMBL/GenBank/DDBJ whole genome shotgun (WGS) entry which is preliminary data.</text>
</comment>